<accession>A0A9N9G4Z1</accession>
<dbReference type="OrthoDB" id="2317848at2759"/>
<dbReference type="EMBL" id="CAJVPK010001294">
    <property type="protein sequence ID" value="CAG8580722.1"/>
    <property type="molecule type" value="Genomic_DNA"/>
</dbReference>
<organism evidence="1 2">
    <name type="scientific">Diversispora eburnea</name>
    <dbReference type="NCBI Taxonomy" id="1213867"/>
    <lineage>
        <taxon>Eukaryota</taxon>
        <taxon>Fungi</taxon>
        <taxon>Fungi incertae sedis</taxon>
        <taxon>Mucoromycota</taxon>
        <taxon>Glomeromycotina</taxon>
        <taxon>Glomeromycetes</taxon>
        <taxon>Diversisporales</taxon>
        <taxon>Diversisporaceae</taxon>
        <taxon>Diversispora</taxon>
    </lineage>
</organism>
<evidence type="ECO:0000313" key="1">
    <source>
        <dbReference type="EMBL" id="CAG8580722.1"/>
    </source>
</evidence>
<name>A0A9N9G4Z1_9GLOM</name>
<keyword evidence="2" id="KW-1185">Reference proteome</keyword>
<proteinExistence type="predicted"/>
<protein>
    <submittedName>
        <fullName evidence="1">9085_t:CDS:1</fullName>
    </submittedName>
</protein>
<comment type="caution">
    <text evidence="1">The sequence shown here is derived from an EMBL/GenBank/DDBJ whole genome shotgun (WGS) entry which is preliminary data.</text>
</comment>
<gene>
    <name evidence="1" type="ORF">DEBURN_LOCUS8558</name>
</gene>
<reference evidence="1" key="1">
    <citation type="submission" date="2021-06" db="EMBL/GenBank/DDBJ databases">
        <authorList>
            <person name="Kallberg Y."/>
            <person name="Tangrot J."/>
            <person name="Rosling A."/>
        </authorList>
    </citation>
    <scope>NUCLEOTIDE SEQUENCE</scope>
    <source>
        <strain evidence="1">AZ414A</strain>
    </source>
</reference>
<dbReference type="Proteomes" id="UP000789706">
    <property type="component" value="Unassembled WGS sequence"/>
</dbReference>
<dbReference type="AlphaFoldDB" id="A0A9N9G4Z1"/>
<evidence type="ECO:0000313" key="2">
    <source>
        <dbReference type="Proteomes" id="UP000789706"/>
    </source>
</evidence>
<sequence length="185" mass="21152">MLKIKVQYIYKPIKDLGCTIASHGGEVENADRKEQLDLLRNLNQRQSNLGTWLHNAVIIMKIGSKLVQVAFGEAPGLEDLETFKLLVNKFFMYLIHWVNGIYLVDQFNGFMIPDTSLDLGNLSDIIQIMIEFKNRIMKLHAHMESLYKSNKKFKRGGSQHTNDSVVYASPLKATENGSRKRKLIV</sequence>